<dbReference type="SUPFAM" id="SSF88713">
    <property type="entry name" value="Glycoside hydrolase/deacetylase"/>
    <property type="match status" value="1"/>
</dbReference>
<dbReference type="PANTHER" id="PTHR10587">
    <property type="entry name" value="GLYCOSYL TRANSFERASE-RELATED"/>
    <property type="match status" value="1"/>
</dbReference>
<dbReference type="EMBL" id="JAGGKI010000028">
    <property type="protein sequence ID" value="MBP1896661.1"/>
    <property type="molecule type" value="Genomic_DNA"/>
</dbReference>
<dbReference type="Pfam" id="PF07833">
    <property type="entry name" value="Cu_amine_oxidN1"/>
    <property type="match status" value="1"/>
</dbReference>
<name>A0ABS4FK69_9BACL</name>
<dbReference type="Proteomes" id="UP000706926">
    <property type="component" value="Unassembled WGS sequence"/>
</dbReference>
<dbReference type="PANTHER" id="PTHR10587:SF125">
    <property type="entry name" value="POLYSACCHARIDE DEACETYLASE YHEN-RELATED"/>
    <property type="match status" value="1"/>
</dbReference>
<proteinExistence type="predicted"/>
<dbReference type="PROSITE" id="PS51677">
    <property type="entry name" value="NODB"/>
    <property type="match status" value="1"/>
</dbReference>
<feature type="domain" description="NodB homology" evidence="1">
    <location>
        <begin position="100"/>
        <end position="285"/>
    </location>
</feature>
<dbReference type="InterPro" id="IPR050248">
    <property type="entry name" value="Polysacc_deacetylase_ArnD"/>
</dbReference>
<dbReference type="InterPro" id="IPR012854">
    <property type="entry name" value="Cu_amine_oxidase-like_N"/>
</dbReference>
<evidence type="ECO:0000313" key="3">
    <source>
        <dbReference type="Proteomes" id="UP000706926"/>
    </source>
</evidence>
<dbReference type="InterPro" id="IPR036582">
    <property type="entry name" value="Mao_N_sf"/>
</dbReference>
<reference evidence="2 3" key="1">
    <citation type="submission" date="2021-03" db="EMBL/GenBank/DDBJ databases">
        <title>Genomic Encyclopedia of Type Strains, Phase IV (KMG-IV): sequencing the most valuable type-strain genomes for metagenomic binning, comparative biology and taxonomic classification.</title>
        <authorList>
            <person name="Goeker M."/>
        </authorList>
    </citation>
    <scope>NUCLEOTIDE SEQUENCE [LARGE SCALE GENOMIC DNA]</scope>
    <source>
        <strain evidence="2 3">DSM 15596</strain>
    </source>
</reference>
<sequence>MNIVARVASIALFFSVLALMITVWAGFPGGETKPDDMKVYMEQALLAPASAAGVQTKVLLGQSGETPIKQAVYTAGAGKQAASAAAAQAQAPKVDPKAEKKVYLTFDDGPSDLTLEVLDILHKEGIKGTFFVLGEQAEARPEIINRIYEEGHTIGNHTYDHRYDKLYGHFQDFWAQIKKTEELIRLITGERPQLVRAPGGTAGHFDQAYFDLMEQGGYRVFDWNVDSGDSKRRGVPAKDIVKGATAKVSGSEAIVLLHDSKGHEESVKALPEIIGYYKKQGYAFDVLTPDMQPVQFKAQQGAVKASQPSRQWIENHVLANAKLFETGRTLAVEFGAMETAFEPGEYKMEDGRLMVPLRALSERLGGTVSWEGHSKTVSVALGGKRWEADPLRRSITPGETWGRPLPSDVRLIGGTAWIPLRDALAASGHPVTRVTYKDAEIRIITL</sequence>
<organism evidence="2 3">
    <name type="scientific">Paenibacillus lactis</name>
    <dbReference type="NCBI Taxonomy" id="228574"/>
    <lineage>
        <taxon>Bacteria</taxon>
        <taxon>Bacillati</taxon>
        <taxon>Bacillota</taxon>
        <taxon>Bacilli</taxon>
        <taxon>Bacillales</taxon>
        <taxon>Paenibacillaceae</taxon>
        <taxon>Paenibacillus</taxon>
    </lineage>
</organism>
<dbReference type="CDD" id="cd10944">
    <property type="entry name" value="CE4_SmPgdA_like"/>
    <property type="match status" value="1"/>
</dbReference>
<dbReference type="Gene3D" id="3.30.457.10">
    <property type="entry name" value="Copper amine oxidase-like, N-terminal domain"/>
    <property type="match status" value="1"/>
</dbReference>
<evidence type="ECO:0000259" key="1">
    <source>
        <dbReference type="PROSITE" id="PS51677"/>
    </source>
</evidence>
<gene>
    <name evidence="2" type="ORF">J2Z18_005794</name>
</gene>
<dbReference type="InterPro" id="IPR011330">
    <property type="entry name" value="Glyco_hydro/deAcase_b/a-brl"/>
</dbReference>
<dbReference type="Gene3D" id="3.20.20.370">
    <property type="entry name" value="Glycoside hydrolase/deacetylase"/>
    <property type="match status" value="1"/>
</dbReference>
<dbReference type="RefSeq" id="WP_210095669.1">
    <property type="nucleotide sequence ID" value="NZ_DMBX01000049.1"/>
</dbReference>
<comment type="caution">
    <text evidence="2">The sequence shown here is derived from an EMBL/GenBank/DDBJ whole genome shotgun (WGS) entry which is preliminary data.</text>
</comment>
<dbReference type="Pfam" id="PF01522">
    <property type="entry name" value="Polysacc_deac_1"/>
    <property type="match status" value="1"/>
</dbReference>
<dbReference type="SUPFAM" id="SSF55383">
    <property type="entry name" value="Copper amine oxidase, domain N"/>
    <property type="match status" value="1"/>
</dbReference>
<dbReference type="InterPro" id="IPR002509">
    <property type="entry name" value="NODB_dom"/>
</dbReference>
<evidence type="ECO:0000313" key="2">
    <source>
        <dbReference type="EMBL" id="MBP1896661.1"/>
    </source>
</evidence>
<protein>
    <submittedName>
        <fullName evidence="2">Peptidoglycan/xylan/chitin deacetylase (PgdA/CDA1 family)</fullName>
    </submittedName>
</protein>
<accession>A0ABS4FK69</accession>
<keyword evidence="3" id="KW-1185">Reference proteome</keyword>
<dbReference type="GeneID" id="95407638"/>